<evidence type="ECO:0000313" key="2">
    <source>
        <dbReference type="Proteomes" id="UP000824469"/>
    </source>
</evidence>
<dbReference type="Pfam" id="PF00702">
    <property type="entry name" value="Hydrolase"/>
    <property type="match status" value="1"/>
</dbReference>
<feature type="non-terminal residue" evidence="1">
    <location>
        <position position="1"/>
    </location>
</feature>
<comment type="caution">
    <text evidence="1">The sequence shown here is derived from an EMBL/GenBank/DDBJ whole genome shotgun (WGS) entry which is preliminary data.</text>
</comment>
<name>A0AA38LE15_TAXCH</name>
<dbReference type="AlphaFoldDB" id="A0AA38LE15"/>
<sequence length="122" mass="13529">MTAYFNKMGWPDVAPNTEGDRKEFIASLHKRKTELFMSLIEKRLLPLRPGVARIVDEAMEKGVKVAVCSTSNEKAVSAIVQCLLGSERAKRMSIFAGDIVPHKKPDPAIYLLAARTLEVKTS</sequence>
<accession>A0AA38LE15</accession>
<protein>
    <submittedName>
        <fullName evidence="1">Uncharacterized protein</fullName>
    </submittedName>
</protein>
<dbReference type="GO" id="GO:0016787">
    <property type="term" value="F:hydrolase activity"/>
    <property type="evidence" value="ECO:0007669"/>
    <property type="project" value="InterPro"/>
</dbReference>
<dbReference type="InterPro" id="IPR044999">
    <property type="entry name" value="CbbY-like"/>
</dbReference>
<feature type="non-terminal residue" evidence="1">
    <location>
        <position position="122"/>
    </location>
</feature>
<dbReference type="InterPro" id="IPR023214">
    <property type="entry name" value="HAD_sf"/>
</dbReference>
<proteinExistence type="predicted"/>
<dbReference type="SUPFAM" id="SSF56784">
    <property type="entry name" value="HAD-like"/>
    <property type="match status" value="1"/>
</dbReference>
<dbReference type="InterPro" id="IPR036412">
    <property type="entry name" value="HAD-like_sf"/>
</dbReference>
<dbReference type="InterPro" id="IPR023198">
    <property type="entry name" value="PGP-like_dom2"/>
</dbReference>
<keyword evidence="2" id="KW-1185">Reference proteome</keyword>
<dbReference type="PANTHER" id="PTHR42896">
    <property type="entry name" value="XYLULOSE-1,5-BISPHOSPHATE (XUBP) PHOSPHATASE"/>
    <property type="match status" value="1"/>
</dbReference>
<organism evidence="1 2">
    <name type="scientific">Taxus chinensis</name>
    <name type="common">Chinese yew</name>
    <name type="synonym">Taxus wallichiana var. chinensis</name>
    <dbReference type="NCBI Taxonomy" id="29808"/>
    <lineage>
        <taxon>Eukaryota</taxon>
        <taxon>Viridiplantae</taxon>
        <taxon>Streptophyta</taxon>
        <taxon>Embryophyta</taxon>
        <taxon>Tracheophyta</taxon>
        <taxon>Spermatophyta</taxon>
        <taxon>Pinopsida</taxon>
        <taxon>Pinidae</taxon>
        <taxon>Conifers II</taxon>
        <taxon>Cupressales</taxon>
        <taxon>Taxaceae</taxon>
        <taxon>Taxus</taxon>
    </lineage>
</organism>
<reference evidence="1 2" key="1">
    <citation type="journal article" date="2021" name="Nat. Plants">
        <title>The Taxus genome provides insights into paclitaxel biosynthesis.</title>
        <authorList>
            <person name="Xiong X."/>
            <person name="Gou J."/>
            <person name="Liao Q."/>
            <person name="Li Y."/>
            <person name="Zhou Q."/>
            <person name="Bi G."/>
            <person name="Li C."/>
            <person name="Du R."/>
            <person name="Wang X."/>
            <person name="Sun T."/>
            <person name="Guo L."/>
            <person name="Liang H."/>
            <person name="Lu P."/>
            <person name="Wu Y."/>
            <person name="Zhang Z."/>
            <person name="Ro D.K."/>
            <person name="Shang Y."/>
            <person name="Huang S."/>
            <person name="Yan J."/>
        </authorList>
    </citation>
    <scope>NUCLEOTIDE SEQUENCE [LARGE SCALE GENOMIC DNA]</scope>
    <source>
        <strain evidence="1">Ta-2019</strain>
    </source>
</reference>
<dbReference type="EMBL" id="JAHRHJ020000004">
    <property type="protein sequence ID" value="KAH9318470.1"/>
    <property type="molecule type" value="Genomic_DNA"/>
</dbReference>
<dbReference type="OMA" id="FNKMGWP"/>
<dbReference type="Gene3D" id="3.40.50.1000">
    <property type="entry name" value="HAD superfamily/HAD-like"/>
    <property type="match status" value="1"/>
</dbReference>
<evidence type="ECO:0000313" key="1">
    <source>
        <dbReference type="EMBL" id="KAH9318470.1"/>
    </source>
</evidence>
<dbReference type="Proteomes" id="UP000824469">
    <property type="component" value="Unassembled WGS sequence"/>
</dbReference>
<dbReference type="PANTHER" id="PTHR42896:SF2">
    <property type="entry name" value="CBBY-LIKE PROTEIN"/>
    <property type="match status" value="1"/>
</dbReference>
<gene>
    <name evidence="1" type="ORF">KI387_020239</name>
</gene>
<dbReference type="Gene3D" id="1.10.150.240">
    <property type="entry name" value="Putative phosphatase, domain 2"/>
    <property type="match status" value="1"/>
</dbReference>